<reference evidence="6" key="1">
    <citation type="submission" date="2016-04" db="EMBL/GenBank/DDBJ databases">
        <authorList>
            <person name="Evans L.H."/>
            <person name="Alamgir A."/>
            <person name="Owens N."/>
            <person name="Weber N.D."/>
            <person name="Virtaneva K."/>
            <person name="Barbian K."/>
            <person name="Babar A."/>
            <person name="Rosenke K."/>
        </authorList>
    </citation>
    <scope>NUCLEOTIDE SEQUENCE</scope>
    <source>
        <strain evidence="6">86</strain>
    </source>
</reference>
<proteinExistence type="inferred from homology"/>
<gene>
    <name evidence="3 6" type="primary">rimP</name>
    <name evidence="6" type="ORF">KL86APRO_12397</name>
</gene>
<evidence type="ECO:0000259" key="4">
    <source>
        <dbReference type="Pfam" id="PF02576"/>
    </source>
</evidence>
<organism evidence="6">
    <name type="scientific">uncultured Alphaproteobacteria bacterium</name>
    <dbReference type="NCBI Taxonomy" id="91750"/>
    <lineage>
        <taxon>Bacteria</taxon>
        <taxon>Pseudomonadati</taxon>
        <taxon>Pseudomonadota</taxon>
        <taxon>Alphaproteobacteria</taxon>
        <taxon>environmental samples</taxon>
    </lineage>
</organism>
<evidence type="ECO:0000313" key="6">
    <source>
        <dbReference type="EMBL" id="SBW08464.1"/>
    </source>
</evidence>
<dbReference type="InterPro" id="IPR028998">
    <property type="entry name" value="RimP_C"/>
</dbReference>
<feature type="domain" description="Ribosome maturation factor RimP N-terminal" evidence="4">
    <location>
        <begin position="28"/>
        <end position="101"/>
    </location>
</feature>
<protein>
    <recommendedName>
        <fullName evidence="3">Ribosome maturation factor RimP</fullName>
    </recommendedName>
</protein>
<dbReference type="FunFam" id="3.30.300.70:FF:000001">
    <property type="entry name" value="Ribosome maturation factor RimP"/>
    <property type="match status" value="1"/>
</dbReference>
<keyword evidence="2 3" id="KW-0690">Ribosome biogenesis</keyword>
<feature type="domain" description="Ribosome maturation factor RimP C-terminal" evidence="5">
    <location>
        <begin position="104"/>
        <end position="170"/>
    </location>
</feature>
<evidence type="ECO:0000256" key="1">
    <source>
        <dbReference type="ARBA" id="ARBA00022490"/>
    </source>
</evidence>
<dbReference type="Gene3D" id="3.30.300.70">
    <property type="entry name" value="RimP-like superfamily, N-terminal"/>
    <property type="match status" value="1"/>
</dbReference>
<dbReference type="GO" id="GO:0006412">
    <property type="term" value="P:translation"/>
    <property type="evidence" value="ECO:0007669"/>
    <property type="project" value="TreeGrafter"/>
</dbReference>
<dbReference type="EMBL" id="FLUO01000001">
    <property type="protein sequence ID" value="SBW08464.1"/>
    <property type="molecule type" value="Genomic_DNA"/>
</dbReference>
<dbReference type="InterPro" id="IPR035956">
    <property type="entry name" value="RimP_N_sf"/>
</dbReference>
<dbReference type="GO" id="GO:0000028">
    <property type="term" value="P:ribosomal small subunit assembly"/>
    <property type="evidence" value="ECO:0007669"/>
    <property type="project" value="TreeGrafter"/>
</dbReference>
<dbReference type="Pfam" id="PF17384">
    <property type="entry name" value="DUF150_C"/>
    <property type="match status" value="1"/>
</dbReference>
<dbReference type="SUPFAM" id="SSF74942">
    <property type="entry name" value="YhbC-like, C-terminal domain"/>
    <property type="match status" value="1"/>
</dbReference>
<dbReference type="PANTHER" id="PTHR33867:SF1">
    <property type="entry name" value="RIBOSOME MATURATION FACTOR RIMP"/>
    <property type="match status" value="1"/>
</dbReference>
<comment type="function">
    <text evidence="3">Required for maturation of 30S ribosomal subunits.</text>
</comment>
<evidence type="ECO:0000259" key="5">
    <source>
        <dbReference type="Pfam" id="PF17384"/>
    </source>
</evidence>
<dbReference type="SUPFAM" id="SSF75420">
    <property type="entry name" value="YhbC-like, N-terminal domain"/>
    <property type="match status" value="1"/>
</dbReference>
<evidence type="ECO:0000256" key="2">
    <source>
        <dbReference type="ARBA" id="ARBA00022517"/>
    </source>
</evidence>
<comment type="similarity">
    <text evidence="3">Belongs to the RimP family.</text>
</comment>
<dbReference type="InterPro" id="IPR036847">
    <property type="entry name" value="RimP_C_sf"/>
</dbReference>
<dbReference type="Gene3D" id="2.30.30.180">
    <property type="entry name" value="Ribosome maturation factor RimP, C-terminal domain"/>
    <property type="match status" value="1"/>
</dbReference>
<dbReference type="HAMAP" id="MF_01077">
    <property type="entry name" value="RimP"/>
    <property type="match status" value="1"/>
</dbReference>
<evidence type="ECO:0000256" key="3">
    <source>
        <dbReference type="HAMAP-Rule" id="MF_01077"/>
    </source>
</evidence>
<dbReference type="GO" id="GO:0005829">
    <property type="term" value="C:cytosol"/>
    <property type="evidence" value="ECO:0007669"/>
    <property type="project" value="TreeGrafter"/>
</dbReference>
<dbReference type="NCBIfam" id="NF000932">
    <property type="entry name" value="PRK00092.2-5"/>
    <property type="match status" value="1"/>
</dbReference>
<comment type="subcellular location">
    <subcellularLocation>
        <location evidence="3">Cytoplasm</location>
    </subcellularLocation>
</comment>
<keyword evidence="1 3" id="KW-0963">Cytoplasm</keyword>
<dbReference type="Pfam" id="PF02576">
    <property type="entry name" value="RimP_N"/>
    <property type="match status" value="1"/>
</dbReference>
<dbReference type="InterPro" id="IPR028989">
    <property type="entry name" value="RimP_N"/>
</dbReference>
<name>A0A212K9R5_9PROT</name>
<dbReference type="AlphaFoldDB" id="A0A212K9R5"/>
<dbReference type="InterPro" id="IPR003728">
    <property type="entry name" value="Ribosome_maturation_RimP"/>
</dbReference>
<dbReference type="CDD" id="cd01734">
    <property type="entry name" value="YlxS_C"/>
    <property type="match status" value="1"/>
</dbReference>
<dbReference type="PANTHER" id="PTHR33867">
    <property type="entry name" value="RIBOSOME MATURATION FACTOR RIMP"/>
    <property type="match status" value="1"/>
</dbReference>
<accession>A0A212K9R5</accession>
<sequence>MAHFFCLCAVRPERMGGRMDISRHVAELIAPSLADMGYEVVRVTFTGNIKKTLQIMAERVDRVGMTVDDCSDISRVVSALLDVDDPIAGQYMLEVSSPGLDRPLTRREDFVRFAGFEAKLETTMPMDGRKRFKGKLLGLSDAGEIAMALEEGGEIAVPFSNFARAKLVLTDELIKAAEKEQGQGS</sequence>